<dbReference type="PANTHER" id="PTHR28025:SF1">
    <property type="entry name" value="DASH COMPLEX SUBUNIT DAD1"/>
    <property type="match status" value="1"/>
</dbReference>
<evidence type="ECO:0000256" key="4">
    <source>
        <dbReference type="ARBA" id="ARBA00010146"/>
    </source>
</evidence>
<keyword evidence="6" id="KW-0158">Chromosome</keyword>
<evidence type="ECO:0000256" key="8">
    <source>
        <dbReference type="ARBA" id="ARBA00022618"/>
    </source>
</evidence>
<evidence type="ECO:0000313" key="18">
    <source>
        <dbReference type="EMBL" id="SGZ51549.1"/>
    </source>
</evidence>
<evidence type="ECO:0000256" key="7">
    <source>
        <dbReference type="ARBA" id="ARBA00022490"/>
    </source>
</evidence>
<keyword evidence="15" id="KW-0137">Centromere</keyword>
<evidence type="ECO:0000256" key="14">
    <source>
        <dbReference type="ARBA" id="ARBA00023306"/>
    </source>
</evidence>
<comment type="subcellular location">
    <subcellularLocation>
        <location evidence="3">Chromosome</location>
        <location evidence="3">Centromere</location>
        <location evidence="3">Kinetochore</location>
    </subcellularLocation>
    <subcellularLocation>
        <location evidence="2">Cytoplasm</location>
        <location evidence="2">Cytoskeleton</location>
        <location evidence="2">Spindle</location>
    </subcellularLocation>
    <subcellularLocation>
        <location evidence="1">Nucleus</location>
    </subcellularLocation>
</comment>
<proteinExistence type="inferred from homology"/>
<dbReference type="GO" id="GO:0044732">
    <property type="term" value="C:mitotic spindle pole body"/>
    <property type="evidence" value="ECO:0007669"/>
    <property type="project" value="TreeGrafter"/>
</dbReference>
<evidence type="ECO:0000256" key="2">
    <source>
        <dbReference type="ARBA" id="ARBA00004186"/>
    </source>
</evidence>
<dbReference type="GO" id="GO:0042729">
    <property type="term" value="C:DASH complex"/>
    <property type="evidence" value="ECO:0007669"/>
    <property type="project" value="InterPro"/>
</dbReference>
<dbReference type="EMBL" id="LT635758">
    <property type="protein sequence ID" value="SGZ51549.1"/>
    <property type="molecule type" value="Genomic_DNA"/>
</dbReference>
<dbReference type="Proteomes" id="UP000182334">
    <property type="component" value="Chromosome III"/>
</dbReference>
<protein>
    <recommendedName>
        <fullName evidence="5">DASH complex subunit DAD1</fullName>
    </recommendedName>
    <alternativeName>
        <fullName evidence="16">Outer kinetochore protein DAD1</fullName>
    </alternativeName>
</protein>
<keyword evidence="10" id="KW-0498">Mitosis</keyword>
<keyword evidence="8" id="KW-0132">Cell division</keyword>
<evidence type="ECO:0000256" key="10">
    <source>
        <dbReference type="ARBA" id="ARBA00022776"/>
    </source>
</evidence>
<evidence type="ECO:0000256" key="5">
    <source>
        <dbReference type="ARBA" id="ARBA00020261"/>
    </source>
</evidence>
<dbReference type="GO" id="GO:0072686">
    <property type="term" value="C:mitotic spindle"/>
    <property type="evidence" value="ECO:0007669"/>
    <property type="project" value="InterPro"/>
</dbReference>
<sequence length="87" mass="9710">MSNTFEKQRDYLVQEIAAAMDSVVANLDTLNRSLNESIQVGKEFENVGRLWSSFYDGELKNGQGDAQEVPQEQVTDPVESKEKASTP</sequence>
<evidence type="ECO:0000256" key="3">
    <source>
        <dbReference type="ARBA" id="ARBA00004629"/>
    </source>
</evidence>
<dbReference type="PANTHER" id="PTHR28025">
    <property type="entry name" value="DASH COMPLEX SUBUNIT DAD1"/>
    <property type="match status" value="1"/>
</dbReference>
<evidence type="ECO:0000313" key="19">
    <source>
        <dbReference type="Proteomes" id="UP000182334"/>
    </source>
</evidence>
<dbReference type="GO" id="GO:0051010">
    <property type="term" value="F:microtubule plus-end binding"/>
    <property type="evidence" value="ECO:0007669"/>
    <property type="project" value="TreeGrafter"/>
</dbReference>
<evidence type="ECO:0000256" key="17">
    <source>
        <dbReference type="SAM" id="MobiDB-lite"/>
    </source>
</evidence>
<keyword evidence="9" id="KW-0493">Microtubule</keyword>
<evidence type="ECO:0000256" key="13">
    <source>
        <dbReference type="ARBA" id="ARBA00023242"/>
    </source>
</evidence>
<evidence type="ECO:0000256" key="12">
    <source>
        <dbReference type="ARBA" id="ARBA00023212"/>
    </source>
</evidence>
<dbReference type="Pfam" id="PF08649">
    <property type="entry name" value="DASH_Dad1"/>
    <property type="match status" value="1"/>
</dbReference>
<dbReference type="OrthoDB" id="5566853at2759"/>
<organism evidence="18 19">
    <name type="scientific">Sungouiella intermedia</name>
    <dbReference type="NCBI Taxonomy" id="45354"/>
    <lineage>
        <taxon>Eukaryota</taxon>
        <taxon>Fungi</taxon>
        <taxon>Dikarya</taxon>
        <taxon>Ascomycota</taxon>
        <taxon>Saccharomycotina</taxon>
        <taxon>Pichiomycetes</taxon>
        <taxon>Metschnikowiaceae</taxon>
        <taxon>Sungouiella</taxon>
    </lineage>
</organism>
<dbReference type="InterPro" id="IPR013958">
    <property type="entry name" value="DASH_Dad1"/>
</dbReference>
<evidence type="ECO:0000256" key="1">
    <source>
        <dbReference type="ARBA" id="ARBA00004123"/>
    </source>
</evidence>
<evidence type="ECO:0000256" key="15">
    <source>
        <dbReference type="ARBA" id="ARBA00023328"/>
    </source>
</evidence>
<keyword evidence="11" id="KW-0995">Kinetochore</keyword>
<feature type="region of interest" description="Disordered" evidence="17">
    <location>
        <begin position="60"/>
        <end position="87"/>
    </location>
</feature>
<keyword evidence="14" id="KW-0131">Cell cycle</keyword>
<feature type="compositionally biased region" description="Basic and acidic residues" evidence="17">
    <location>
        <begin position="78"/>
        <end position="87"/>
    </location>
</feature>
<dbReference type="AlphaFoldDB" id="A0A1L0G4P8"/>
<keyword evidence="13" id="KW-0539">Nucleus</keyword>
<accession>A0A1L0G4P8</accession>
<keyword evidence="7" id="KW-0963">Cytoplasm</keyword>
<evidence type="ECO:0000256" key="9">
    <source>
        <dbReference type="ARBA" id="ARBA00022701"/>
    </source>
</evidence>
<keyword evidence="19" id="KW-1185">Reference proteome</keyword>
<evidence type="ECO:0000256" key="11">
    <source>
        <dbReference type="ARBA" id="ARBA00022838"/>
    </source>
</evidence>
<keyword evidence="12" id="KW-0206">Cytoskeleton</keyword>
<reference evidence="18 19" key="1">
    <citation type="submission" date="2016-10" db="EMBL/GenBank/DDBJ databases">
        <authorList>
            <person name="de Groot N.N."/>
        </authorList>
    </citation>
    <scope>NUCLEOTIDE SEQUENCE [LARGE SCALE GENOMIC DNA]</scope>
    <source>
        <strain evidence="18 19">CBS 141442</strain>
    </source>
</reference>
<name>A0A1L0G4P8_9ASCO</name>
<dbReference type="GO" id="GO:0005876">
    <property type="term" value="C:spindle microtubule"/>
    <property type="evidence" value="ECO:0007669"/>
    <property type="project" value="TreeGrafter"/>
</dbReference>
<evidence type="ECO:0000256" key="16">
    <source>
        <dbReference type="ARBA" id="ARBA00030566"/>
    </source>
</evidence>
<comment type="similarity">
    <text evidence="4">Belongs to the DASH complex DAD1 family.</text>
</comment>
<dbReference type="GO" id="GO:0051301">
    <property type="term" value="P:cell division"/>
    <property type="evidence" value="ECO:0007669"/>
    <property type="project" value="UniProtKB-KW"/>
</dbReference>
<evidence type="ECO:0000256" key="6">
    <source>
        <dbReference type="ARBA" id="ARBA00022454"/>
    </source>
</evidence>
<gene>
    <name evidence="18" type="ORF">SAMEA4029010_CIC11G00000000873</name>
</gene>